<reference evidence="2" key="1">
    <citation type="journal article" date="2023" name="Insect Mol. Biol.">
        <title>Genome sequencing provides insights into the evolution of gene families encoding plant cell wall-degrading enzymes in longhorned beetles.</title>
        <authorList>
            <person name="Shin N.R."/>
            <person name="Okamura Y."/>
            <person name="Kirsch R."/>
            <person name="Pauchet Y."/>
        </authorList>
    </citation>
    <scope>NUCLEOTIDE SEQUENCE</scope>
    <source>
        <strain evidence="2">RBIC_L_NR</strain>
    </source>
</reference>
<dbReference type="PANTHER" id="PTHR16212:SF4">
    <property type="entry name" value="FOCADHESIN"/>
    <property type="match status" value="1"/>
</dbReference>
<dbReference type="InterPro" id="IPR016024">
    <property type="entry name" value="ARM-type_fold"/>
</dbReference>
<proteinExistence type="predicted"/>
<name>A0AAV8WUU1_9CUCU</name>
<protein>
    <recommendedName>
        <fullName evidence="1">DUF3730 domain-containing protein</fullName>
    </recommendedName>
</protein>
<evidence type="ECO:0000259" key="1">
    <source>
        <dbReference type="Pfam" id="PF12530"/>
    </source>
</evidence>
<dbReference type="Pfam" id="PF12530">
    <property type="entry name" value="DUF3730"/>
    <property type="match status" value="1"/>
</dbReference>
<dbReference type="EMBL" id="JANEYF010004836">
    <property type="protein sequence ID" value="KAJ8929922.1"/>
    <property type="molecule type" value="Genomic_DNA"/>
</dbReference>
<sequence length="1025" mass="118688">MEEIESKLNSNNPIVIAQIFSKIVQNIKEKHKIITKESPELKFLKDKCLIPDPLISEVAGRGIINLVEDGVLQIETILTDFITTIPLTKCYSSLTNILGSLLYLEVKNKLSINKEYKNSYNLWSPQHPFIMMLIENSDTWKCIFNEIRIQYTNENGEYVTELLKPVYLYALCNPVQKDVLYLFKQRMFTFLLHNDNLDSTIFYNILCWMQLETRHNLEANSDFLNDTLFYIISTNQSSLNLEVFILWQVSVLYHLALNKLDIRPCIHCLNTVFKETNDLVTINCLLLMFSKTIEICSSVYLLDLLNLCKVLLSYDGKEIYILQAVKASLLQWLASPSILTTDAVKVANIIFTYIENYKSSSLINESLENFSVQFQTIINANNSKLHFALLKALPKMVVLRENMPKVMATLQALSNGSVDLYTFSLSLMYDAWNVDHKCYSYLENMLIQNKFTAKNWETYVTKTYIIRELCLKKPELYGKDMVAHLSKVLNDCNNDDGALPCALAIEGITILCRAEIIDVITTWAKLSPKYKTDTRIPVIKSLCSLIHEIPYLLYTESYTELRAEVVKALWEYVNVGDPQITEAALNSITSFSLEEICSQLLVNYLDEDVIEERKKSVVGTPLTVPGKTWIKFLKENGSSKEAVNFLIKMISIEVSGYLKYVYQEYSKPLPPLDWCFLQELFHDQRTKHYCIDIASHQAILSGTARRLVENYIIAVNENPQENDIISVFRNLNHLANSIQPVILKPFFEKAIGFAINKYNNEYKDTLLVKILDYLRDVLQNKDIQETNKTTIFEVLNDKISITATKSQLFDILLPCVITLPKKYIEEMTTLKQDVSEDWLEKVTKVRCTIALHTNIKPLTWLNEIIEVSSTIERNRFTLKEFIKVFRKHINNTSECALWLLELICQIQAKVADRCAEKEVLYFFDVFILTVVEFSGYSTFLTDQSGDCDRRTKDLFPQAFQALMKVNDWSVCTTQALEWLYYMNSEETVPNEYRNIFGMTLQSMRHDDEFIKKSRWMKYLSCQVFQ</sequence>
<organism evidence="2 3">
    <name type="scientific">Rhamnusium bicolor</name>
    <dbReference type="NCBI Taxonomy" id="1586634"/>
    <lineage>
        <taxon>Eukaryota</taxon>
        <taxon>Metazoa</taxon>
        <taxon>Ecdysozoa</taxon>
        <taxon>Arthropoda</taxon>
        <taxon>Hexapoda</taxon>
        <taxon>Insecta</taxon>
        <taxon>Pterygota</taxon>
        <taxon>Neoptera</taxon>
        <taxon>Endopterygota</taxon>
        <taxon>Coleoptera</taxon>
        <taxon>Polyphaga</taxon>
        <taxon>Cucujiformia</taxon>
        <taxon>Chrysomeloidea</taxon>
        <taxon>Cerambycidae</taxon>
        <taxon>Lepturinae</taxon>
        <taxon>Rhagiini</taxon>
        <taxon>Rhamnusium</taxon>
    </lineage>
</organism>
<dbReference type="SUPFAM" id="SSF48371">
    <property type="entry name" value="ARM repeat"/>
    <property type="match status" value="1"/>
</dbReference>
<keyword evidence="3" id="KW-1185">Reference proteome</keyword>
<dbReference type="PANTHER" id="PTHR16212">
    <property type="entry name" value="FOCADHESIN FAMILY MEMBER"/>
    <property type="match status" value="1"/>
</dbReference>
<dbReference type="InterPro" id="IPR045163">
    <property type="entry name" value="Focadhesin/RST1"/>
</dbReference>
<accession>A0AAV8WUU1</accession>
<dbReference type="AlphaFoldDB" id="A0AAV8WUU1"/>
<dbReference type="InterPro" id="IPR022542">
    <property type="entry name" value="FOCAD/RST1_DUF3730"/>
</dbReference>
<evidence type="ECO:0000313" key="2">
    <source>
        <dbReference type="EMBL" id="KAJ8929922.1"/>
    </source>
</evidence>
<dbReference type="Proteomes" id="UP001162156">
    <property type="component" value="Unassembled WGS sequence"/>
</dbReference>
<evidence type="ECO:0000313" key="3">
    <source>
        <dbReference type="Proteomes" id="UP001162156"/>
    </source>
</evidence>
<gene>
    <name evidence="2" type="ORF">NQ314_017331</name>
</gene>
<dbReference type="GO" id="GO:0060147">
    <property type="term" value="P:regulation of post-transcriptional gene silencing"/>
    <property type="evidence" value="ECO:0007669"/>
    <property type="project" value="InterPro"/>
</dbReference>
<comment type="caution">
    <text evidence="2">The sequence shown here is derived from an EMBL/GenBank/DDBJ whole genome shotgun (WGS) entry which is preliminary data.</text>
</comment>
<feature type="domain" description="DUF3730" evidence="1">
    <location>
        <begin position="376"/>
        <end position="586"/>
    </location>
</feature>